<sequence length="81" mass="9271">MWVGDWNLTDCPLFTIHKCASGQRHPSPILYKYVPPFLPAVAKGSMSMEAFHSVNWFLTFYMFELLVLDVSSQTKCIMKPA</sequence>
<organism evidence="1 2">
    <name type="scientific">Eleutherodactylus coqui</name>
    <name type="common">Puerto Rican coqui</name>
    <dbReference type="NCBI Taxonomy" id="57060"/>
    <lineage>
        <taxon>Eukaryota</taxon>
        <taxon>Metazoa</taxon>
        <taxon>Chordata</taxon>
        <taxon>Craniata</taxon>
        <taxon>Vertebrata</taxon>
        <taxon>Euteleostomi</taxon>
        <taxon>Amphibia</taxon>
        <taxon>Batrachia</taxon>
        <taxon>Anura</taxon>
        <taxon>Neobatrachia</taxon>
        <taxon>Hyloidea</taxon>
        <taxon>Eleutherodactylidae</taxon>
        <taxon>Eleutherodactylinae</taxon>
        <taxon>Eleutherodactylus</taxon>
        <taxon>Eleutherodactylus</taxon>
    </lineage>
</organism>
<reference evidence="1" key="1">
    <citation type="thesis" date="2020" institute="ProQuest LLC" country="789 East Eisenhower Parkway, Ann Arbor, MI, USA">
        <title>Comparative Genomics and Chromosome Evolution.</title>
        <authorList>
            <person name="Mudd A.B."/>
        </authorList>
    </citation>
    <scope>NUCLEOTIDE SEQUENCE</scope>
    <source>
        <strain evidence="1">HN-11 Male</strain>
        <tissue evidence="1">Kidney and liver</tissue>
    </source>
</reference>
<dbReference type="EMBL" id="WNTK01000005">
    <property type="protein sequence ID" value="KAG9483859.1"/>
    <property type="molecule type" value="Genomic_DNA"/>
</dbReference>
<evidence type="ECO:0000313" key="2">
    <source>
        <dbReference type="Proteomes" id="UP000770717"/>
    </source>
</evidence>
<keyword evidence="2" id="KW-1185">Reference proteome</keyword>
<evidence type="ECO:0000313" key="1">
    <source>
        <dbReference type="EMBL" id="KAG9483859.1"/>
    </source>
</evidence>
<dbReference type="OrthoDB" id="10553889at2759"/>
<name>A0A8J6KCL7_ELECQ</name>
<gene>
    <name evidence="1" type="ORF">GDO78_009663</name>
</gene>
<proteinExistence type="predicted"/>
<dbReference type="Proteomes" id="UP000770717">
    <property type="component" value="Unassembled WGS sequence"/>
</dbReference>
<comment type="caution">
    <text evidence="1">The sequence shown here is derived from an EMBL/GenBank/DDBJ whole genome shotgun (WGS) entry which is preliminary data.</text>
</comment>
<accession>A0A8J6KCL7</accession>
<protein>
    <submittedName>
        <fullName evidence="1">Uncharacterized protein</fullName>
    </submittedName>
</protein>
<dbReference type="AlphaFoldDB" id="A0A8J6KCL7"/>